<dbReference type="EMBL" id="PGOL01000652">
    <property type="protein sequence ID" value="PKI66941.1"/>
    <property type="molecule type" value="Genomic_DNA"/>
</dbReference>
<comment type="caution">
    <text evidence="1">The sequence shown here is derived from an EMBL/GenBank/DDBJ whole genome shotgun (WGS) entry which is preliminary data.</text>
</comment>
<name>A0A2I0KEK2_PUNGR</name>
<evidence type="ECO:0000313" key="1">
    <source>
        <dbReference type="EMBL" id="PKI66941.1"/>
    </source>
</evidence>
<reference evidence="1 2" key="1">
    <citation type="submission" date="2017-11" db="EMBL/GenBank/DDBJ databases">
        <title>De-novo sequencing of pomegranate (Punica granatum L.) genome.</title>
        <authorList>
            <person name="Akparov Z."/>
            <person name="Amiraslanov A."/>
            <person name="Hajiyeva S."/>
            <person name="Abbasov M."/>
            <person name="Kaur K."/>
            <person name="Hamwieh A."/>
            <person name="Solovyev V."/>
            <person name="Salamov A."/>
            <person name="Braich B."/>
            <person name="Kosarev P."/>
            <person name="Mahmoud A."/>
            <person name="Hajiyev E."/>
            <person name="Babayeva S."/>
            <person name="Izzatullayeva V."/>
            <person name="Mammadov A."/>
            <person name="Mammadov A."/>
            <person name="Sharifova S."/>
            <person name="Ojaghi J."/>
            <person name="Eynullazada K."/>
            <person name="Bayramov B."/>
            <person name="Abdulazimova A."/>
            <person name="Shahmuradov I."/>
        </authorList>
    </citation>
    <scope>NUCLEOTIDE SEQUENCE [LARGE SCALE GENOMIC DNA]</scope>
    <source>
        <strain evidence="2">cv. AG2017</strain>
        <tissue evidence="1">Leaf</tissue>
    </source>
</reference>
<dbReference type="AlphaFoldDB" id="A0A2I0KEK2"/>
<proteinExistence type="predicted"/>
<keyword evidence="2" id="KW-1185">Reference proteome</keyword>
<dbReference type="STRING" id="22663.A0A2I0KEK2"/>
<dbReference type="PANTHER" id="PTHR47076">
    <property type="entry name" value="NHL DOMAIN PROTEIN"/>
    <property type="match status" value="1"/>
</dbReference>
<organism evidence="1 2">
    <name type="scientific">Punica granatum</name>
    <name type="common">Pomegranate</name>
    <dbReference type="NCBI Taxonomy" id="22663"/>
    <lineage>
        <taxon>Eukaryota</taxon>
        <taxon>Viridiplantae</taxon>
        <taxon>Streptophyta</taxon>
        <taxon>Embryophyta</taxon>
        <taxon>Tracheophyta</taxon>
        <taxon>Spermatophyta</taxon>
        <taxon>Magnoliopsida</taxon>
        <taxon>eudicotyledons</taxon>
        <taxon>Gunneridae</taxon>
        <taxon>Pentapetalae</taxon>
        <taxon>rosids</taxon>
        <taxon>malvids</taxon>
        <taxon>Myrtales</taxon>
        <taxon>Lythraceae</taxon>
        <taxon>Punica</taxon>
    </lineage>
</organism>
<evidence type="ECO:0000313" key="2">
    <source>
        <dbReference type="Proteomes" id="UP000233551"/>
    </source>
</evidence>
<accession>A0A2I0KEK2</accession>
<protein>
    <submittedName>
        <fullName evidence="1">Uncharacterized protein</fullName>
    </submittedName>
</protein>
<sequence>MSTLIQEQIDAAVDDGFAQRGCCFWGSPPREYDGDDRPCLVTAWWERVGVPGGNEKPWWFRVWKRMREWSELAAGPQWKMFIRRFSRNQPGKGGKFQYDPLSYARNFDEGRAEQEGHFDEDALWRDFSSRYASIPASCKSSMDLGKSGGPIFDIFSCNLRAGIISEESHPTVYLSVISYNASQMIFHVLIKDVIQTP</sequence>
<dbReference type="PANTHER" id="PTHR47076:SF1">
    <property type="entry name" value="NHL DOMAIN PROTEIN"/>
    <property type="match status" value="1"/>
</dbReference>
<dbReference type="Proteomes" id="UP000233551">
    <property type="component" value="Unassembled WGS sequence"/>
</dbReference>
<gene>
    <name evidence="1" type="ORF">CRG98_012704</name>
</gene>